<evidence type="ECO:0000256" key="3">
    <source>
        <dbReference type="ARBA" id="ARBA00023204"/>
    </source>
</evidence>
<dbReference type="GO" id="GO:0033186">
    <property type="term" value="C:CAF-1 complex"/>
    <property type="evidence" value="ECO:0007669"/>
    <property type="project" value="TreeGrafter"/>
</dbReference>
<evidence type="ECO:0000256" key="5">
    <source>
        <dbReference type="SAM" id="Coils"/>
    </source>
</evidence>
<dbReference type="Pfam" id="PF12253">
    <property type="entry name" value="CAF1A_dimeriz"/>
    <property type="match status" value="1"/>
</dbReference>
<keyword evidence="3" id="KW-0234">DNA repair</keyword>
<evidence type="ECO:0000259" key="7">
    <source>
        <dbReference type="Pfam" id="PF12253"/>
    </source>
</evidence>
<dbReference type="GO" id="GO:0006334">
    <property type="term" value="P:nucleosome assembly"/>
    <property type="evidence" value="ECO:0007669"/>
    <property type="project" value="TreeGrafter"/>
</dbReference>
<keyword evidence="5" id="KW-0175">Coiled coil</keyword>
<dbReference type="STRING" id="670580.A0A1X6N955"/>
<dbReference type="AlphaFoldDB" id="A0A1X6N955"/>
<dbReference type="Proteomes" id="UP000194127">
    <property type="component" value="Unassembled WGS sequence"/>
</dbReference>
<name>A0A1X6N955_9APHY</name>
<comment type="subcellular location">
    <subcellularLocation>
        <location evidence="1">Nucleus</location>
    </subcellularLocation>
</comment>
<organism evidence="8 9">
    <name type="scientific">Postia placenta MAD-698-R-SB12</name>
    <dbReference type="NCBI Taxonomy" id="670580"/>
    <lineage>
        <taxon>Eukaryota</taxon>
        <taxon>Fungi</taxon>
        <taxon>Dikarya</taxon>
        <taxon>Basidiomycota</taxon>
        <taxon>Agaricomycotina</taxon>
        <taxon>Agaricomycetes</taxon>
        <taxon>Polyporales</taxon>
        <taxon>Adustoporiaceae</taxon>
        <taxon>Rhodonia</taxon>
    </lineage>
</organism>
<evidence type="ECO:0000313" key="9">
    <source>
        <dbReference type="Proteomes" id="UP000194127"/>
    </source>
</evidence>
<dbReference type="PANTHER" id="PTHR15272">
    <property type="entry name" value="CHROMATIN ASSEMBLY FACTOR 1 SUBUNIT A CAF-1 SUBUNIT A"/>
    <property type="match status" value="1"/>
</dbReference>
<dbReference type="OrthoDB" id="440676at2759"/>
<dbReference type="GO" id="GO:0005634">
    <property type="term" value="C:nucleus"/>
    <property type="evidence" value="ECO:0007669"/>
    <property type="project" value="UniProtKB-SubCell"/>
</dbReference>
<feature type="region of interest" description="Disordered" evidence="6">
    <location>
        <begin position="296"/>
        <end position="360"/>
    </location>
</feature>
<evidence type="ECO:0000256" key="6">
    <source>
        <dbReference type="SAM" id="MobiDB-lite"/>
    </source>
</evidence>
<evidence type="ECO:0000256" key="4">
    <source>
        <dbReference type="ARBA" id="ARBA00023242"/>
    </source>
</evidence>
<dbReference type="EMBL" id="KZ110593">
    <property type="protein sequence ID" value="OSX64913.1"/>
    <property type="molecule type" value="Genomic_DNA"/>
</dbReference>
<proteinExistence type="predicted"/>
<evidence type="ECO:0000256" key="1">
    <source>
        <dbReference type="ARBA" id="ARBA00004123"/>
    </source>
</evidence>
<gene>
    <name evidence="8" type="ORF">POSPLADRAFT_1044346</name>
</gene>
<keyword evidence="9" id="KW-1185">Reference proteome</keyword>
<dbReference type="GO" id="GO:0006281">
    <property type="term" value="P:DNA repair"/>
    <property type="evidence" value="ECO:0007669"/>
    <property type="project" value="UniProtKB-KW"/>
</dbReference>
<dbReference type="RefSeq" id="XP_024341707.1">
    <property type="nucleotide sequence ID" value="XM_024478519.1"/>
</dbReference>
<dbReference type="GeneID" id="36323469"/>
<sequence length="541" mass="60516">MSETMQEIVKFREMIEMHIERKDPPMNTVPEEHKPLIAKLVHESDKTLQALVKHVHKELLPAHEDDDEDASETITLALTPEAVEKAIQSVAIRNNYGLDNWPGYAKTPAALCIWRWEHPGKSSTKGKERVEGNVIVIDDFDDEETAADVDMRDESLSRCNVSGMTTEDRLRDVLKHMPASLCPSHRRGSPVAHLRSCVPYSVRNIMTQLNEAEVAGDDSQVRSLLLLLRDRTKIPIKVLIFDEDARPGYFGTWTRNSREVGPRAPFARDVLSLDYAYDSGEEWEEENGDADDVVEDAEEDEAGDEEDSDLDSWLVDDDDVEDPGTPIDKRESSPDLFLDVPMPAPPIAKRKASEEKPKRSKKRKVVVPLVPFTKGPCWETNIGDCLYEPFAPYRIHLLDDTPFPIDPFTFVAGSIESVTTSSKDRVTTQDGFVVPALPPRLNAPNIATPSAQASQPGTKRPLPAPKTAFPEAHLPLLLARINSLATGSLPYIVEAVHQELKEQRVKKNSIEAKIREVGEKCKTKKIWVVKPHFKVANGLAL</sequence>
<keyword evidence="2" id="KW-0227">DNA damage</keyword>
<dbReference type="PANTHER" id="PTHR15272:SF0">
    <property type="entry name" value="CHROMATIN ASSEMBLY FACTOR 1 SUBUNIT A"/>
    <property type="match status" value="1"/>
</dbReference>
<feature type="coiled-coil region" evidence="5">
    <location>
        <begin position="493"/>
        <end position="520"/>
    </location>
</feature>
<evidence type="ECO:0000256" key="2">
    <source>
        <dbReference type="ARBA" id="ARBA00022763"/>
    </source>
</evidence>
<feature type="compositionally biased region" description="Acidic residues" evidence="6">
    <location>
        <begin position="296"/>
        <end position="322"/>
    </location>
</feature>
<dbReference type="InterPro" id="IPR022043">
    <property type="entry name" value="CAF1A_DD"/>
</dbReference>
<protein>
    <recommendedName>
        <fullName evidence="7">Chromatin assembly factor 1 subunit A dimerization domain-containing protein</fullName>
    </recommendedName>
</protein>
<keyword evidence="4" id="KW-0539">Nucleus</keyword>
<accession>A0A1X6N955</accession>
<reference evidence="8 9" key="1">
    <citation type="submission" date="2017-04" db="EMBL/GenBank/DDBJ databases">
        <title>Genome Sequence of the Model Brown-Rot Fungus Postia placenta SB12.</title>
        <authorList>
            <consortium name="DOE Joint Genome Institute"/>
            <person name="Gaskell J."/>
            <person name="Kersten P."/>
            <person name="Larrondo L.F."/>
            <person name="Canessa P."/>
            <person name="Martinez D."/>
            <person name="Hibbett D."/>
            <person name="Schmoll M."/>
            <person name="Kubicek C.P."/>
            <person name="Martinez A.T."/>
            <person name="Yadav J."/>
            <person name="Master E."/>
            <person name="Magnuson J.K."/>
            <person name="James T."/>
            <person name="Yaver D."/>
            <person name="Berka R."/>
            <person name="Labutti K."/>
            <person name="Lipzen A."/>
            <person name="Aerts A."/>
            <person name="Barry K."/>
            <person name="Henrissat B."/>
            <person name="Blanchette R."/>
            <person name="Grigoriev I."/>
            <person name="Cullen D."/>
        </authorList>
    </citation>
    <scope>NUCLEOTIDE SEQUENCE [LARGE SCALE GENOMIC DNA]</scope>
    <source>
        <strain evidence="8 9">MAD-698-R-SB12</strain>
    </source>
</reference>
<evidence type="ECO:0000313" key="8">
    <source>
        <dbReference type="EMBL" id="OSX64913.1"/>
    </source>
</evidence>
<feature type="domain" description="Chromatin assembly factor 1 subunit A dimerization" evidence="7">
    <location>
        <begin position="237"/>
        <end position="307"/>
    </location>
</feature>